<evidence type="ECO:0000256" key="4">
    <source>
        <dbReference type="ARBA" id="ARBA00022840"/>
    </source>
</evidence>
<dbReference type="InterPro" id="IPR003439">
    <property type="entry name" value="ABC_transporter-like_ATP-bd"/>
</dbReference>
<protein>
    <submittedName>
        <fullName evidence="6">ABC transporter ATP-binding protein</fullName>
    </submittedName>
</protein>
<keyword evidence="7" id="KW-1185">Reference proteome</keyword>
<organism evidence="6 7">
    <name type="scientific">candidate division MSBL1 archaeon SCGC-AAA382C18</name>
    <dbReference type="NCBI Taxonomy" id="1698281"/>
    <lineage>
        <taxon>Archaea</taxon>
        <taxon>Methanobacteriati</taxon>
        <taxon>Methanobacteriota</taxon>
        <taxon>candidate division MSBL1</taxon>
    </lineage>
</organism>
<comment type="caution">
    <text evidence="6">The sequence shown here is derived from an EMBL/GenBank/DDBJ whole genome shotgun (WGS) entry which is preliminary data.</text>
</comment>
<evidence type="ECO:0000256" key="2">
    <source>
        <dbReference type="ARBA" id="ARBA00022448"/>
    </source>
</evidence>
<feature type="domain" description="ABC transporter" evidence="5">
    <location>
        <begin position="6"/>
        <end position="222"/>
    </location>
</feature>
<dbReference type="PANTHER" id="PTHR42734">
    <property type="entry name" value="METAL TRANSPORT SYSTEM ATP-BINDING PROTEIN TM_0124-RELATED"/>
    <property type="match status" value="1"/>
</dbReference>
<dbReference type="SMART" id="SM00382">
    <property type="entry name" value="AAA"/>
    <property type="match status" value="1"/>
</dbReference>
<name>A0A133VJ60_9EURY</name>
<reference evidence="6 7" key="1">
    <citation type="journal article" date="2016" name="Sci. Rep.">
        <title>Metabolic traits of an uncultured archaeal lineage -MSBL1- from brine pools of the Red Sea.</title>
        <authorList>
            <person name="Mwirichia R."/>
            <person name="Alam I."/>
            <person name="Rashid M."/>
            <person name="Vinu M."/>
            <person name="Ba-Alawi W."/>
            <person name="Anthony Kamau A."/>
            <person name="Kamanda Ngugi D."/>
            <person name="Goker M."/>
            <person name="Klenk H.P."/>
            <person name="Bajic V."/>
            <person name="Stingl U."/>
        </authorList>
    </citation>
    <scope>NUCLEOTIDE SEQUENCE [LARGE SCALE GENOMIC DNA]</scope>
    <source>
        <strain evidence="6">SCGC-AAA382C18</strain>
    </source>
</reference>
<keyword evidence="3" id="KW-0547">Nucleotide-binding</keyword>
<dbReference type="GO" id="GO:0016887">
    <property type="term" value="F:ATP hydrolysis activity"/>
    <property type="evidence" value="ECO:0007669"/>
    <property type="project" value="InterPro"/>
</dbReference>
<evidence type="ECO:0000313" key="7">
    <source>
        <dbReference type="Proteomes" id="UP000070404"/>
    </source>
</evidence>
<dbReference type="AlphaFoldDB" id="A0A133VJ60"/>
<evidence type="ECO:0000313" key="6">
    <source>
        <dbReference type="EMBL" id="KXB06486.1"/>
    </source>
</evidence>
<dbReference type="PANTHER" id="PTHR42734:SF17">
    <property type="entry name" value="METAL TRANSPORT SYSTEM ATP-BINDING PROTEIN TM_0124-RELATED"/>
    <property type="match status" value="1"/>
</dbReference>
<comment type="similarity">
    <text evidence="1">Belongs to the ABC transporter superfamily.</text>
</comment>
<evidence type="ECO:0000259" key="5">
    <source>
        <dbReference type="PROSITE" id="PS50893"/>
    </source>
</evidence>
<dbReference type="GO" id="GO:0005524">
    <property type="term" value="F:ATP binding"/>
    <property type="evidence" value="ECO:0007669"/>
    <property type="project" value="UniProtKB-KW"/>
</dbReference>
<dbReference type="PROSITE" id="PS50893">
    <property type="entry name" value="ABC_TRANSPORTER_2"/>
    <property type="match status" value="1"/>
</dbReference>
<dbReference type="SUPFAM" id="SSF52540">
    <property type="entry name" value="P-loop containing nucleoside triphosphate hydrolases"/>
    <property type="match status" value="1"/>
</dbReference>
<accession>A0A133VJ60</accession>
<evidence type="ECO:0000256" key="3">
    <source>
        <dbReference type="ARBA" id="ARBA00022741"/>
    </source>
</evidence>
<dbReference type="Proteomes" id="UP000070404">
    <property type="component" value="Unassembled WGS sequence"/>
</dbReference>
<dbReference type="Gene3D" id="3.40.50.300">
    <property type="entry name" value="P-loop containing nucleotide triphosphate hydrolases"/>
    <property type="match status" value="1"/>
</dbReference>
<evidence type="ECO:0000256" key="1">
    <source>
        <dbReference type="ARBA" id="ARBA00005417"/>
    </source>
</evidence>
<dbReference type="InterPro" id="IPR003593">
    <property type="entry name" value="AAA+_ATPase"/>
</dbReference>
<proteinExistence type="inferred from homology"/>
<keyword evidence="4 6" id="KW-0067">ATP-binding</keyword>
<dbReference type="EMBL" id="LHYF01000037">
    <property type="protein sequence ID" value="KXB06486.1"/>
    <property type="molecule type" value="Genomic_DNA"/>
</dbReference>
<keyword evidence="2" id="KW-0813">Transport</keyword>
<sequence>MPEKILEVKNLNIEYDGRKIVKDVSFEVNRGEVLVILGPNGAGKTTLLKSLIGRLPYQGEVKWYVDDINYLPPQELFERKNLPPLSVEEFFNLKDVSGTDIINILEDVGLESSILDQGFGNLSTGQFQRMVISWALVDEPSVLLFDEPTAGIDLGGQETIYSLLHKFWKERTLTILLVTHDMSIVWEHANDVLCLNRKKLCSGKPEKVLTPEKLEELYGAGIEFYRHDHGRSACNTS</sequence>
<dbReference type="Pfam" id="PF00005">
    <property type="entry name" value="ABC_tran"/>
    <property type="match status" value="1"/>
</dbReference>
<gene>
    <name evidence="6" type="ORF">AKJ52_02160</name>
</gene>
<dbReference type="InterPro" id="IPR050153">
    <property type="entry name" value="Metal_Ion_Import_ABC"/>
</dbReference>
<dbReference type="InterPro" id="IPR027417">
    <property type="entry name" value="P-loop_NTPase"/>
</dbReference>